<evidence type="ECO:0000313" key="2">
    <source>
        <dbReference type="Proteomes" id="UP001238496"/>
    </source>
</evidence>
<accession>A0ABU0G8W1</accession>
<protein>
    <recommendedName>
        <fullName evidence="3">HNH homing endonuclease</fullName>
    </recommendedName>
</protein>
<dbReference type="RefSeq" id="WP_307372460.1">
    <property type="nucleotide sequence ID" value="NZ_JAUSUW010000005.1"/>
</dbReference>
<keyword evidence="2" id="KW-1185">Reference proteome</keyword>
<comment type="caution">
    <text evidence="1">The sequence shown here is derived from an EMBL/GenBank/DDBJ whole genome shotgun (WGS) entry which is preliminary data.</text>
</comment>
<evidence type="ECO:0000313" key="1">
    <source>
        <dbReference type="EMBL" id="MDQ0421102.1"/>
    </source>
</evidence>
<proteinExistence type="predicted"/>
<dbReference type="Proteomes" id="UP001238496">
    <property type="component" value="Unassembled WGS sequence"/>
</dbReference>
<dbReference type="EMBL" id="JAUSUW010000005">
    <property type="protein sequence ID" value="MDQ0421102.1"/>
    <property type="molecule type" value="Genomic_DNA"/>
</dbReference>
<organism evidence="1 2">
    <name type="scientific">Peteryoungia aggregata LMG 23059</name>
    <dbReference type="NCBI Taxonomy" id="1368425"/>
    <lineage>
        <taxon>Bacteria</taxon>
        <taxon>Pseudomonadati</taxon>
        <taxon>Pseudomonadota</taxon>
        <taxon>Alphaproteobacteria</taxon>
        <taxon>Hyphomicrobiales</taxon>
        <taxon>Rhizobiaceae</taxon>
        <taxon>Peteryoungia</taxon>
    </lineage>
</organism>
<gene>
    <name evidence="1" type="ORF">J2045_002129</name>
</gene>
<sequence>MKIRNSGRCALTGDSGPYSKSHVIPKVFARRVTQQSFISEDARGFLRRDFDAFRDDNLLTARGEKITEAYDNEIARTLRQHSLTYTSRRNKRELEINALTYPVYSFASLSVDKIHLIKLFTLSLLWRAAASSMSEFSDVQLNEAEQEELRSAVETGDPKSPEFFPAVFSVFDSKSELPKIYPYRVTILEDNFYRFFLDGVVCYVSCSKSTKGNYGNWKVGADKKLHLLVIPSEESFHDRISRDGSNELFEKFGDPWLRQKRR</sequence>
<name>A0ABU0G8W1_9HYPH</name>
<evidence type="ECO:0008006" key="3">
    <source>
        <dbReference type="Google" id="ProtNLM"/>
    </source>
</evidence>
<reference evidence="1 2" key="1">
    <citation type="submission" date="2023-07" db="EMBL/GenBank/DDBJ databases">
        <title>Genomic Encyclopedia of Type Strains, Phase IV (KMG-IV): sequencing the most valuable type-strain genomes for metagenomic binning, comparative biology and taxonomic classification.</title>
        <authorList>
            <person name="Goeker M."/>
        </authorList>
    </citation>
    <scope>NUCLEOTIDE SEQUENCE [LARGE SCALE GENOMIC DNA]</scope>
    <source>
        <strain evidence="1 2">DSM 1111</strain>
    </source>
</reference>